<dbReference type="Pfam" id="PF18602">
    <property type="entry name" value="Rap1a"/>
    <property type="match status" value="1"/>
</dbReference>
<reference evidence="2" key="1">
    <citation type="submission" date="2020-04" db="EMBL/GenBank/DDBJ databases">
        <authorList>
            <person name="Chiriac C."/>
            <person name="Salcher M."/>
            <person name="Ghai R."/>
            <person name="Kavagutti S V."/>
        </authorList>
    </citation>
    <scope>NUCLEOTIDE SEQUENCE</scope>
</reference>
<name>A0A6J5KLZ1_9CAUD</name>
<feature type="domain" description="Rap1a immunity protein" evidence="1">
    <location>
        <begin position="35"/>
        <end position="120"/>
    </location>
</feature>
<proteinExistence type="predicted"/>
<accession>A0A6J5KLZ1</accession>
<dbReference type="InterPro" id="IPR041238">
    <property type="entry name" value="Rap1a"/>
</dbReference>
<organism evidence="2">
    <name type="scientific">uncultured Caudovirales phage</name>
    <dbReference type="NCBI Taxonomy" id="2100421"/>
    <lineage>
        <taxon>Viruses</taxon>
        <taxon>Duplodnaviria</taxon>
        <taxon>Heunggongvirae</taxon>
        <taxon>Uroviricota</taxon>
        <taxon>Caudoviricetes</taxon>
        <taxon>Peduoviridae</taxon>
        <taxon>Maltschvirus</taxon>
        <taxon>Maltschvirus maltsch</taxon>
    </lineage>
</organism>
<sequence length="125" mass="13650">MTTKIRTILTGALGAVAMLTAPLDVSAREASSDDGNELLSQCNDEGYYLQGVCMGIVKGTINTLDAWSIVNKTSPYCRPDNATWGQMQDVIVSYLKRHPEIRSESASLLILKAQREAWPCAKDVT</sequence>
<dbReference type="EMBL" id="LR796164">
    <property type="protein sequence ID" value="CAB4122415.1"/>
    <property type="molecule type" value="Genomic_DNA"/>
</dbReference>
<dbReference type="Gene3D" id="1.10.890.40">
    <property type="match status" value="1"/>
</dbReference>
<protein>
    <recommendedName>
        <fullName evidence="1">Rap1a immunity protein domain-containing protein</fullName>
    </recommendedName>
</protein>
<gene>
    <name evidence="2" type="ORF">UFOVP36_45</name>
</gene>
<evidence type="ECO:0000313" key="2">
    <source>
        <dbReference type="EMBL" id="CAB4122415.1"/>
    </source>
</evidence>
<evidence type="ECO:0000259" key="1">
    <source>
        <dbReference type="Pfam" id="PF18602"/>
    </source>
</evidence>